<sequence>MRTLVMGDIHGAYKALSQCLQRCSFDLEKDTLIQLGDVVDGYPEAYECVEALLEIKHLIALKGNHDDWLDTFIKTEFHPVFWKFGGKGTLISYLSHAGKERRFFATGSGYKTALVSNDIPSTHKAFFNQQRLFYIDDKQRCVVHAGFNRHMAITKQKAEDFYWDRTLWSEAIQCHKYYGNAISPDEFLAESDLLEVYIGHTPTTQIGTDKPSKALNIYNIDTGAGHSGRLTILDIATKQYWQSDPLPELYPQNFRERSFNI</sequence>
<dbReference type="InterPro" id="IPR050126">
    <property type="entry name" value="Ap4A_hydrolase"/>
</dbReference>
<dbReference type="EMBL" id="FOBB01000007">
    <property type="protein sequence ID" value="SEM91180.1"/>
    <property type="molecule type" value="Genomic_DNA"/>
</dbReference>
<dbReference type="Pfam" id="PF00149">
    <property type="entry name" value="Metallophos"/>
    <property type="match status" value="1"/>
</dbReference>
<dbReference type="SUPFAM" id="SSF56300">
    <property type="entry name" value="Metallo-dependent phosphatases"/>
    <property type="match status" value="1"/>
</dbReference>
<dbReference type="RefSeq" id="WP_202909333.1">
    <property type="nucleotide sequence ID" value="NZ_FOBB01000007.1"/>
</dbReference>
<evidence type="ECO:0000259" key="1">
    <source>
        <dbReference type="Pfam" id="PF00149"/>
    </source>
</evidence>
<dbReference type="Gene3D" id="3.60.21.10">
    <property type="match status" value="1"/>
</dbReference>
<dbReference type="GO" id="GO:0005737">
    <property type="term" value="C:cytoplasm"/>
    <property type="evidence" value="ECO:0007669"/>
    <property type="project" value="TreeGrafter"/>
</dbReference>
<dbReference type="STRING" id="573321.SAMN04488505_10725"/>
<dbReference type="Proteomes" id="UP000198984">
    <property type="component" value="Unassembled WGS sequence"/>
</dbReference>
<feature type="domain" description="Calcineurin-like phosphoesterase" evidence="1">
    <location>
        <begin position="1"/>
        <end position="148"/>
    </location>
</feature>
<keyword evidence="3" id="KW-1185">Reference proteome</keyword>
<organism evidence="2 3">
    <name type="scientific">Chitinophaga rupis</name>
    <dbReference type="NCBI Taxonomy" id="573321"/>
    <lineage>
        <taxon>Bacteria</taxon>
        <taxon>Pseudomonadati</taxon>
        <taxon>Bacteroidota</taxon>
        <taxon>Chitinophagia</taxon>
        <taxon>Chitinophagales</taxon>
        <taxon>Chitinophagaceae</taxon>
        <taxon>Chitinophaga</taxon>
    </lineage>
</organism>
<proteinExistence type="predicted"/>
<name>A0A1H8C814_9BACT</name>
<dbReference type="PANTHER" id="PTHR42850:SF4">
    <property type="entry name" value="ZINC-DEPENDENT ENDOPOLYPHOSPHATASE"/>
    <property type="match status" value="1"/>
</dbReference>
<dbReference type="PANTHER" id="PTHR42850">
    <property type="entry name" value="METALLOPHOSPHOESTERASE"/>
    <property type="match status" value="1"/>
</dbReference>
<gene>
    <name evidence="2" type="ORF">SAMN04488505_10725</name>
</gene>
<dbReference type="InterPro" id="IPR004843">
    <property type="entry name" value="Calcineurin-like_PHP"/>
</dbReference>
<protein>
    <submittedName>
        <fullName evidence="2">Serine/threonine protein phosphatase 1</fullName>
    </submittedName>
</protein>
<dbReference type="InterPro" id="IPR029052">
    <property type="entry name" value="Metallo-depent_PP-like"/>
</dbReference>
<dbReference type="GO" id="GO:0016791">
    <property type="term" value="F:phosphatase activity"/>
    <property type="evidence" value="ECO:0007669"/>
    <property type="project" value="TreeGrafter"/>
</dbReference>
<dbReference type="AlphaFoldDB" id="A0A1H8C814"/>
<accession>A0A1H8C814</accession>
<evidence type="ECO:0000313" key="3">
    <source>
        <dbReference type="Proteomes" id="UP000198984"/>
    </source>
</evidence>
<reference evidence="2 3" key="1">
    <citation type="submission" date="2016-10" db="EMBL/GenBank/DDBJ databases">
        <authorList>
            <person name="de Groot N.N."/>
        </authorList>
    </citation>
    <scope>NUCLEOTIDE SEQUENCE [LARGE SCALE GENOMIC DNA]</scope>
    <source>
        <strain evidence="2 3">DSM 21039</strain>
    </source>
</reference>
<evidence type="ECO:0000313" key="2">
    <source>
        <dbReference type="EMBL" id="SEM91180.1"/>
    </source>
</evidence>